<comment type="caution">
    <text evidence="1">The sequence shown here is derived from an EMBL/GenBank/DDBJ whole genome shotgun (WGS) entry which is preliminary data.</text>
</comment>
<protein>
    <submittedName>
        <fullName evidence="1">Uncharacterized protein</fullName>
    </submittedName>
</protein>
<accession>X6PE71</accession>
<gene>
    <name evidence="1" type="ORF">RFI_00552</name>
</gene>
<dbReference type="AlphaFoldDB" id="X6PE71"/>
<keyword evidence="2" id="KW-1185">Reference proteome</keyword>
<dbReference type="EMBL" id="ASPP01000591">
    <property type="protein sequence ID" value="ETO36511.1"/>
    <property type="molecule type" value="Genomic_DNA"/>
</dbReference>
<name>X6PE71_RETFI</name>
<evidence type="ECO:0000313" key="1">
    <source>
        <dbReference type="EMBL" id="ETO36511.1"/>
    </source>
</evidence>
<proteinExistence type="predicted"/>
<evidence type="ECO:0000313" key="2">
    <source>
        <dbReference type="Proteomes" id="UP000023152"/>
    </source>
</evidence>
<organism evidence="1 2">
    <name type="scientific">Reticulomyxa filosa</name>
    <dbReference type="NCBI Taxonomy" id="46433"/>
    <lineage>
        <taxon>Eukaryota</taxon>
        <taxon>Sar</taxon>
        <taxon>Rhizaria</taxon>
        <taxon>Retaria</taxon>
        <taxon>Foraminifera</taxon>
        <taxon>Monothalamids</taxon>
        <taxon>Reticulomyxidae</taxon>
        <taxon>Reticulomyxa</taxon>
    </lineage>
</organism>
<dbReference type="Proteomes" id="UP000023152">
    <property type="component" value="Unassembled WGS sequence"/>
</dbReference>
<sequence>MKDNLFRQHLSEYCSSMTEQNKRKARQLIKNYVKQMLESGSKHRLKELLTKFANWFHAQYSFSPEMQRQRTEINASISLQSKSELGQCKQNDIETLKEAIKDLKLFVSKFMELLVNIFPDISMNKSFVQAAQIELLRIFFLLV</sequence>
<reference evidence="1 2" key="1">
    <citation type="journal article" date="2013" name="Curr. Biol.">
        <title>The Genome of the Foraminiferan Reticulomyxa filosa.</title>
        <authorList>
            <person name="Glockner G."/>
            <person name="Hulsmann N."/>
            <person name="Schleicher M."/>
            <person name="Noegel A.A."/>
            <person name="Eichinger L."/>
            <person name="Gallinger C."/>
            <person name="Pawlowski J."/>
            <person name="Sierra R."/>
            <person name="Euteneuer U."/>
            <person name="Pillet L."/>
            <person name="Moustafa A."/>
            <person name="Platzer M."/>
            <person name="Groth M."/>
            <person name="Szafranski K."/>
            <person name="Schliwa M."/>
        </authorList>
    </citation>
    <scope>NUCLEOTIDE SEQUENCE [LARGE SCALE GENOMIC DNA]</scope>
</reference>